<evidence type="ECO:0000313" key="1">
    <source>
        <dbReference type="EMBL" id="MFC5744605.1"/>
    </source>
</evidence>
<protein>
    <submittedName>
        <fullName evidence="1">Uncharacterized protein</fullName>
    </submittedName>
</protein>
<proteinExistence type="predicted"/>
<comment type="caution">
    <text evidence="1">The sequence shown here is derived from an EMBL/GenBank/DDBJ whole genome shotgun (WGS) entry which is preliminary data.</text>
</comment>
<dbReference type="EMBL" id="JBHSON010000003">
    <property type="protein sequence ID" value="MFC5744605.1"/>
    <property type="molecule type" value="Genomic_DNA"/>
</dbReference>
<gene>
    <name evidence="1" type="ORF">ACFPZN_03135</name>
</gene>
<reference evidence="2" key="1">
    <citation type="journal article" date="2019" name="Int. J. Syst. Evol. Microbiol.">
        <title>The Global Catalogue of Microorganisms (GCM) 10K type strain sequencing project: providing services to taxonomists for standard genome sequencing and annotation.</title>
        <authorList>
            <consortium name="The Broad Institute Genomics Platform"/>
            <consortium name="The Broad Institute Genome Sequencing Center for Infectious Disease"/>
            <person name="Wu L."/>
            <person name="Ma J."/>
        </authorList>
    </citation>
    <scope>NUCLEOTIDE SEQUENCE [LARGE SCALE GENOMIC DNA]</scope>
    <source>
        <strain evidence="2">KCTC 42087</strain>
    </source>
</reference>
<evidence type="ECO:0000313" key="2">
    <source>
        <dbReference type="Proteomes" id="UP001596074"/>
    </source>
</evidence>
<accession>A0ABW0ZUY4</accession>
<dbReference type="Proteomes" id="UP001596074">
    <property type="component" value="Unassembled WGS sequence"/>
</dbReference>
<organism evidence="1 2">
    <name type="scientific">Actinomadura rugatobispora</name>
    <dbReference type="NCBI Taxonomy" id="1994"/>
    <lineage>
        <taxon>Bacteria</taxon>
        <taxon>Bacillati</taxon>
        <taxon>Actinomycetota</taxon>
        <taxon>Actinomycetes</taxon>
        <taxon>Streptosporangiales</taxon>
        <taxon>Thermomonosporaceae</taxon>
        <taxon>Actinomadura</taxon>
    </lineage>
</organism>
<sequence length="148" mass="16534">MIAIDWSRYESAAGPVLAAYEVPGHLIELAHTKPERASHAARRLNESLCHQGVFIDSAALPALPFLLEALRSTTDTSVAWSLLHLLEGFADCSRSIPGPNRDWPNREWVITLRQELVLHRSAIASWTRHEDENVRTEAQAVLSSLDMD</sequence>
<keyword evidence="2" id="KW-1185">Reference proteome</keyword>
<dbReference type="RefSeq" id="WP_378279912.1">
    <property type="nucleotide sequence ID" value="NZ_JBHSON010000003.1"/>
</dbReference>
<name>A0ABW0ZUY4_9ACTN</name>